<dbReference type="InterPro" id="IPR009057">
    <property type="entry name" value="Homeodomain-like_sf"/>
</dbReference>
<protein>
    <submittedName>
        <fullName evidence="5">TetR/AcrR family transcriptional regulator</fullName>
    </submittedName>
</protein>
<proteinExistence type="predicted"/>
<dbReference type="PROSITE" id="PS50977">
    <property type="entry name" value="HTH_TETR_2"/>
    <property type="match status" value="1"/>
</dbReference>
<dbReference type="Gene3D" id="1.10.357.10">
    <property type="entry name" value="Tetracycline Repressor, domain 2"/>
    <property type="match status" value="1"/>
</dbReference>
<dbReference type="Pfam" id="PF17940">
    <property type="entry name" value="TetR_C_31"/>
    <property type="match status" value="1"/>
</dbReference>
<gene>
    <name evidence="5" type="ORF">ACFQ16_25445</name>
</gene>
<dbReference type="EMBL" id="JBHTIW010000028">
    <property type="protein sequence ID" value="MFD0923105.1"/>
    <property type="molecule type" value="Genomic_DNA"/>
</dbReference>
<evidence type="ECO:0000313" key="6">
    <source>
        <dbReference type="Proteomes" id="UP001597018"/>
    </source>
</evidence>
<evidence type="ECO:0000313" key="5">
    <source>
        <dbReference type="EMBL" id="MFD0923105.1"/>
    </source>
</evidence>
<feature type="domain" description="HTH tetR-type" evidence="4">
    <location>
        <begin position="18"/>
        <end position="78"/>
    </location>
</feature>
<sequence>MSITEPAPTSPRARRKDPDRRERIARAAITVVAERGVEKLTHRAVAAAAEVPLGSTTYYFATLDDLLASALRQAAADDVAQLREWAGSLEEHRDLAAALTELVLHYLGPERSRTAVEHELYIAALHRPALRHVSQEWDTALAELFTAHTDPVTGRALSAVFCGLLLQGVVRESVPAPEEIEMIFRRILHGRDVSSR</sequence>
<dbReference type="SUPFAM" id="SSF46689">
    <property type="entry name" value="Homeodomain-like"/>
    <property type="match status" value="1"/>
</dbReference>
<keyword evidence="6" id="KW-1185">Reference proteome</keyword>
<dbReference type="PANTHER" id="PTHR30055:SF231">
    <property type="entry name" value="TRANSCRIPTIONAL REGULATORY PROTEIN (PROBABLY DEOR-FAMILY)-RELATED"/>
    <property type="match status" value="1"/>
</dbReference>
<evidence type="ECO:0000256" key="2">
    <source>
        <dbReference type="PROSITE-ProRule" id="PRU00335"/>
    </source>
</evidence>
<evidence type="ECO:0000256" key="1">
    <source>
        <dbReference type="ARBA" id="ARBA00023125"/>
    </source>
</evidence>
<dbReference type="InterPro" id="IPR001647">
    <property type="entry name" value="HTH_TetR"/>
</dbReference>
<dbReference type="InterPro" id="IPR050109">
    <property type="entry name" value="HTH-type_TetR-like_transc_reg"/>
</dbReference>
<feature type="DNA-binding region" description="H-T-H motif" evidence="2">
    <location>
        <begin position="41"/>
        <end position="60"/>
    </location>
</feature>
<name>A0ABW3G271_9PSEU</name>
<accession>A0ABW3G271</accession>
<dbReference type="RefSeq" id="WP_263252019.1">
    <property type="nucleotide sequence ID" value="NZ_BAABLT010000021.1"/>
</dbReference>
<reference evidence="6" key="1">
    <citation type="journal article" date="2019" name="Int. J. Syst. Evol. Microbiol.">
        <title>The Global Catalogue of Microorganisms (GCM) 10K type strain sequencing project: providing services to taxonomists for standard genome sequencing and annotation.</title>
        <authorList>
            <consortium name="The Broad Institute Genomics Platform"/>
            <consortium name="The Broad Institute Genome Sequencing Center for Infectious Disease"/>
            <person name="Wu L."/>
            <person name="Ma J."/>
        </authorList>
    </citation>
    <scope>NUCLEOTIDE SEQUENCE [LARGE SCALE GENOMIC DNA]</scope>
    <source>
        <strain evidence="6">CCUG 56401</strain>
    </source>
</reference>
<organism evidence="5 6">
    <name type="scientific">Saccharopolyspora rosea</name>
    <dbReference type="NCBI Taxonomy" id="524884"/>
    <lineage>
        <taxon>Bacteria</taxon>
        <taxon>Bacillati</taxon>
        <taxon>Actinomycetota</taxon>
        <taxon>Actinomycetes</taxon>
        <taxon>Pseudonocardiales</taxon>
        <taxon>Pseudonocardiaceae</taxon>
        <taxon>Saccharopolyspora</taxon>
    </lineage>
</organism>
<evidence type="ECO:0000256" key="3">
    <source>
        <dbReference type="SAM" id="MobiDB-lite"/>
    </source>
</evidence>
<dbReference type="PANTHER" id="PTHR30055">
    <property type="entry name" value="HTH-TYPE TRANSCRIPTIONAL REGULATOR RUTR"/>
    <property type="match status" value="1"/>
</dbReference>
<feature type="region of interest" description="Disordered" evidence="3">
    <location>
        <begin position="1"/>
        <end position="20"/>
    </location>
</feature>
<dbReference type="InterPro" id="IPR041583">
    <property type="entry name" value="TetR_C_31"/>
</dbReference>
<keyword evidence="1 2" id="KW-0238">DNA-binding</keyword>
<dbReference type="Proteomes" id="UP001597018">
    <property type="component" value="Unassembled WGS sequence"/>
</dbReference>
<comment type="caution">
    <text evidence="5">The sequence shown here is derived from an EMBL/GenBank/DDBJ whole genome shotgun (WGS) entry which is preliminary data.</text>
</comment>
<evidence type="ECO:0000259" key="4">
    <source>
        <dbReference type="PROSITE" id="PS50977"/>
    </source>
</evidence>